<keyword evidence="1" id="KW-1133">Transmembrane helix</keyword>
<accession>A0AAD7XZA8</accession>
<feature type="transmembrane region" description="Helical" evidence="1">
    <location>
        <begin position="76"/>
        <end position="99"/>
    </location>
</feature>
<proteinExistence type="predicted"/>
<feature type="transmembrane region" description="Helical" evidence="1">
    <location>
        <begin position="111"/>
        <end position="132"/>
    </location>
</feature>
<protein>
    <submittedName>
        <fullName evidence="2">Uncharacterized protein</fullName>
    </submittedName>
</protein>
<evidence type="ECO:0000256" key="1">
    <source>
        <dbReference type="SAM" id="Phobius"/>
    </source>
</evidence>
<dbReference type="EMBL" id="JARTCD010000024">
    <property type="protein sequence ID" value="KAJ8658401.1"/>
    <property type="molecule type" value="Genomic_DNA"/>
</dbReference>
<name>A0AAD7XZA8_9FUNG</name>
<keyword evidence="1" id="KW-0472">Membrane</keyword>
<dbReference type="GeneID" id="83213165"/>
<evidence type="ECO:0000313" key="2">
    <source>
        <dbReference type="EMBL" id="KAJ8658401.1"/>
    </source>
</evidence>
<keyword evidence="1" id="KW-0812">Transmembrane</keyword>
<dbReference type="RefSeq" id="XP_058343314.1">
    <property type="nucleotide sequence ID" value="XM_058485791.1"/>
</dbReference>
<organism evidence="2 3">
    <name type="scientific">Lichtheimia ornata</name>
    <dbReference type="NCBI Taxonomy" id="688661"/>
    <lineage>
        <taxon>Eukaryota</taxon>
        <taxon>Fungi</taxon>
        <taxon>Fungi incertae sedis</taxon>
        <taxon>Mucoromycota</taxon>
        <taxon>Mucoromycotina</taxon>
        <taxon>Mucoromycetes</taxon>
        <taxon>Mucorales</taxon>
        <taxon>Lichtheimiaceae</taxon>
        <taxon>Lichtheimia</taxon>
    </lineage>
</organism>
<feature type="transmembrane region" description="Helical" evidence="1">
    <location>
        <begin position="15"/>
        <end position="34"/>
    </location>
</feature>
<evidence type="ECO:0000313" key="3">
    <source>
        <dbReference type="Proteomes" id="UP001234581"/>
    </source>
</evidence>
<keyword evidence="3" id="KW-1185">Reference proteome</keyword>
<sequence length="150" mass="16473">MEQPTSDLSLTTREAAFSIMLASIGLCCFTWQSSRAGWMFYKVRKPIHAIVFAQAFLGIILNFVTLLASLTRVDCMFILIFSVVGVNVGDIALQSVLLWKAYLGNNRSKIILVLGAIPIVGLAVFICANITIARSTSMMSQGVCNTNYRK</sequence>
<dbReference type="Proteomes" id="UP001234581">
    <property type="component" value="Unassembled WGS sequence"/>
</dbReference>
<dbReference type="AlphaFoldDB" id="A0AAD7XZA8"/>
<feature type="transmembrane region" description="Helical" evidence="1">
    <location>
        <begin position="46"/>
        <end position="70"/>
    </location>
</feature>
<gene>
    <name evidence="2" type="ORF">O0I10_005753</name>
</gene>
<comment type="caution">
    <text evidence="2">The sequence shown here is derived from an EMBL/GenBank/DDBJ whole genome shotgun (WGS) entry which is preliminary data.</text>
</comment>
<reference evidence="2 3" key="1">
    <citation type="submission" date="2023-03" db="EMBL/GenBank/DDBJ databases">
        <title>Genome sequence of Lichtheimia ornata CBS 291.66.</title>
        <authorList>
            <person name="Mohabir J.T."/>
            <person name="Shea T.P."/>
            <person name="Kurbessoian T."/>
            <person name="Berby B."/>
            <person name="Fontaine J."/>
            <person name="Livny J."/>
            <person name="Gnirke A."/>
            <person name="Stajich J.E."/>
            <person name="Cuomo C.A."/>
        </authorList>
    </citation>
    <scope>NUCLEOTIDE SEQUENCE [LARGE SCALE GENOMIC DNA]</scope>
    <source>
        <strain evidence="2">CBS 291.66</strain>
    </source>
</reference>